<dbReference type="Proteomes" id="UP000717364">
    <property type="component" value="Unassembled WGS sequence"/>
</dbReference>
<dbReference type="PANTHER" id="PTHR36836">
    <property type="entry name" value="COLANIC ACID BIOSYNTHESIS PROTEIN WCAK"/>
    <property type="match status" value="1"/>
</dbReference>
<dbReference type="InterPro" id="IPR007345">
    <property type="entry name" value="Polysacch_pyruvyl_Trfase"/>
</dbReference>
<evidence type="ECO:0000259" key="1">
    <source>
        <dbReference type="Pfam" id="PF04230"/>
    </source>
</evidence>
<dbReference type="RefSeq" id="WP_215607823.1">
    <property type="nucleotide sequence ID" value="NZ_JADOES010000006.1"/>
</dbReference>
<evidence type="ECO:0000313" key="2">
    <source>
        <dbReference type="EMBL" id="MBT9314750.1"/>
    </source>
</evidence>
<protein>
    <submittedName>
        <fullName evidence="2">Polysaccharide pyruvyl transferase family protein</fullName>
    </submittedName>
</protein>
<keyword evidence="3" id="KW-1185">Reference proteome</keyword>
<dbReference type="GO" id="GO:0016740">
    <property type="term" value="F:transferase activity"/>
    <property type="evidence" value="ECO:0007669"/>
    <property type="project" value="UniProtKB-KW"/>
</dbReference>
<feature type="domain" description="Polysaccharide pyruvyl transferase" evidence="1">
    <location>
        <begin position="31"/>
        <end position="293"/>
    </location>
</feature>
<organism evidence="2 3">
    <name type="scientific">Leptothoe spongobia TAU-MAC 1115</name>
    <dbReference type="NCBI Taxonomy" id="1967444"/>
    <lineage>
        <taxon>Bacteria</taxon>
        <taxon>Bacillati</taxon>
        <taxon>Cyanobacteriota</taxon>
        <taxon>Cyanophyceae</taxon>
        <taxon>Nodosilineales</taxon>
        <taxon>Cymatolegaceae</taxon>
        <taxon>Leptothoe</taxon>
        <taxon>Leptothoe spongobia</taxon>
    </lineage>
</organism>
<dbReference type="EMBL" id="JADOES010000006">
    <property type="protein sequence ID" value="MBT9314750.1"/>
    <property type="molecule type" value="Genomic_DNA"/>
</dbReference>
<gene>
    <name evidence="2" type="ORF">IXB50_04865</name>
</gene>
<dbReference type="Pfam" id="PF04230">
    <property type="entry name" value="PS_pyruv_trans"/>
    <property type="match status" value="1"/>
</dbReference>
<name>A0A947DCT6_9CYAN</name>
<reference evidence="2" key="2">
    <citation type="journal article" date="2021" name="Mar. Drugs">
        <title>Genome Reduction and Secondary Metabolism of the Marine Sponge-Associated Cyanobacterium Leptothoe.</title>
        <authorList>
            <person name="Konstantinou D."/>
            <person name="Popin R.V."/>
            <person name="Fewer D.P."/>
            <person name="Sivonen K."/>
            <person name="Gkelis S."/>
        </authorList>
    </citation>
    <scope>NUCLEOTIDE SEQUENCE</scope>
    <source>
        <strain evidence="2">TAU-MAC 1115</strain>
    </source>
</reference>
<sequence>MNTQPILEDLEYIRQYGKVSTRYVGLVGRGNLGDEILAKVIYSHFNHRLRLYSPMQMGPLMPYAEKLLGYKAYFLGGGTLIKQVSEHLKRIRKLQAKYPNSKFIVFGTGVGDIAMWERFGIKTNIQPWKEILNRSDFLGVRGPISKQYLDSWDLDKPVKVIGDGAILLARNYITPKKINRSIGLNLGSLLIRDGKFHGGDEKAVYNFYIKLLHYLKSENFKVTFFPMKAVEVEKITLIAREADLSEFQIYPAFKKPIEDTIANLEAQDIFIGERLHSSIFATCAYTPTIMLEYRTKCLDFMASIHCEDWNIRTDKLELDTVVGHIKYFHNNMEKHQRLLFSEMQDKVKTLHTARTEVINIITNA</sequence>
<comment type="caution">
    <text evidence="2">The sequence shown here is derived from an EMBL/GenBank/DDBJ whole genome shotgun (WGS) entry which is preliminary data.</text>
</comment>
<dbReference type="AlphaFoldDB" id="A0A947DCT6"/>
<dbReference type="PANTHER" id="PTHR36836:SF1">
    <property type="entry name" value="COLANIC ACID BIOSYNTHESIS PROTEIN WCAK"/>
    <property type="match status" value="1"/>
</dbReference>
<reference evidence="2" key="1">
    <citation type="submission" date="2020-11" db="EMBL/GenBank/DDBJ databases">
        <authorList>
            <person name="Konstantinou D."/>
            <person name="Gkelis S."/>
            <person name="Popin R."/>
            <person name="Fewer D."/>
            <person name="Sivonen K."/>
        </authorList>
    </citation>
    <scope>NUCLEOTIDE SEQUENCE</scope>
    <source>
        <strain evidence="2">TAU-MAC 1115</strain>
    </source>
</reference>
<evidence type="ECO:0000313" key="3">
    <source>
        <dbReference type="Proteomes" id="UP000717364"/>
    </source>
</evidence>
<accession>A0A947DCT6</accession>
<keyword evidence="2" id="KW-0808">Transferase</keyword>
<proteinExistence type="predicted"/>